<name>A0ABR6E8X6_9LACO</name>
<feature type="domain" description="LysM" evidence="2">
    <location>
        <begin position="279"/>
        <end position="323"/>
    </location>
</feature>
<dbReference type="InterPro" id="IPR036779">
    <property type="entry name" value="LysM_dom_sf"/>
</dbReference>
<feature type="domain" description="LysM" evidence="2">
    <location>
        <begin position="332"/>
        <end position="376"/>
    </location>
</feature>
<dbReference type="InterPro" id="IPR018392">
    <property type="entry name" value="LysM"/>
</dbReference>
<reference evidence="3 4" key="1">
    <citation type="submission" date="2020-07" db="EMBL/GenBank/DDBJ databases">
        <title>Description of Limosilactobacillus balticus sp. nov., Limosilactobacillus agrestis sp. nov., Limosilactobacillus albertensis sp. nov., Limosilactobacillus rudii sp. nov., Limosilactobacillus fastidiosus sp. nov., five novel Limosilactobacillus species isolated from the vertebrate gastrointestinal tract, and proposal of 6 subspecies of Limosilactobacillus reuteri adapted to the gastrointestinal tract of specific vertebrate hosts.</title>
        <authorList>
            <person name="Li F."/>
            <person name="Cheng C."/>
            <person name="Zheng J."/>
            <person name="Quevedo R.M."/>
            <person name="Li J."/>
            <person name="Roos S."/>
            <person name="Gaenzle M.G."/>
            <person name="Walter J."/>
        </authorList>
    </citation>
    <scope>NUCLEOTIDE SEQUENCE [LARGE SCALE GENOMIC DNA]</scope>
    <source>
        <strain evidence="3 4">WF-MO7-1</strain>
    </source>
</reference>
<dbReference type="PANTHER" id="PTHR33734:SF22">
    <property type="entry name" value="MEMBRANE-BOUND LYTIC MUREIN TRANSGLYCOSYLASE D"/>
    <property type="match status" value="1"/>
</dbReference>
<dbReference type="Gene3D" id="3.10.350.10">
    <property type="entry name" value="LysM domain"/>
    <property type="match status" value="3"/>
</dbReference>
<dbReference type="SMART" id="SM00257">
    <property type="entry name" value="LysM"/>
    <property type="match status" value="3"/>
</dbReference>
<dbReference type="InterPro" id="IPR002053">
    <property type="entry name" value="Glyco_hydro_25"/>
</dbReference>
<evidence type="ECO:0000313" key="3">
    <source>
        <dbReference type="EMBL" id="MBB1063655.1"/>
    </source>
</evidence>
<evidence type="ECO:0000259" key="2">
    <source>
        <dbReference type="PROSITE" id="PS51782"/>
    </source>
</evidence>
<accession>A0ABR6E8X6</accession>
<protein>
    <submittedName>
        <fullName evidence="3">LysM peptidoglycan-binding domain-containing protein</fullName>
    </submittedName>
</protein>
<comment type="similarity">
    <text evidence="1">Belongs to the glycosyl hydrolase 25 family.</text>
</comment>
<dbReference type="CDD" id="cd00118">
    <property type="entry name" value="LysM"/>
    <property type="match status" value="3"/>
</dbReference>
<keyword evidence="4" id="KW-1185">Reference proteome</keyword>
<dbReference type="PANTHER" id="PTHR33734">
    <property type="entry name" value="LYSM DOMAIN-CONTAINING GPI-ANCHORED PROTEIN 2"/>
    <property type="match status" value="1"/>
</dbReference>
<evidence type="ECO:0000313" key="4">
    <source>
        <dbReference type="Proteomes" id="UP000544052"/>
    </source>
</evidence>
<dbReference type="SUPFAM" id="SSF54106">
    <property type="entry name" value="LysM domain"/>
    <property type="match status" value="3"/>
</dbReference>
<comment type="caution">
    <text evidence="3">The sequence shown here is derived from an EMBL/GenBank/DDBJ whole genome shotgun (WGS) entry which is preliminary data.</text>
</comment>
<organism evidence="3 4">
    <name type="scientific">Limosilactobacillus fastidiosus</name>
    <dbReference type="NCBI Taxonomy" id="2759855"/>
    <lineage>
        <taxon>Bacteria</taxon>
        <taxon>Bacillati</taxon>
        <taxon>Bacillota</taxon>
        <taxon>Bacilli</taxon>
        <taxon>Lactobacillales</taxon>
        <taxon>Lactobacillaceae</taxon>
        <taxon>Limosilactobacillus</taxon>
    </lineage>
</organism>
<feature type="domain" description="LysM" evidence="2">
    <location>
        <begin position="227"/>
        <end position="271"/>
    </location>
</feature>
<gene>
    <name evidence="3" type="ORF">H5R64_07790</name>
</gene>
<dbReference type="EMBL" id="JACIUZ010000044">
    <property type="protein sequence ID" value="MBB1063655.1"/>
    <property type="molecule type" value="Genomic_DNA"/>
</dbReference>
<proteinExistence type="inferred from homology"/>
<dbReference type="Proteomes" id="UP000544052">
    <property type="component" value="Unassembled WGS sequence"/>
</dbReference>
<sequence length="376" mass="39856">MRNLFVDLSDYQRSDLAFMQELKTKGAMGVVIKVTEGSADGSDWVSATAGEKIRNAAKVGLVISLYHFARYTSEADARNEANFFVQHAKDLGMDSNTLMVDDAEVHSMGDYNAGANAFTDQVKQLGYKRTAVYSMKSFFTGGILNSHGLGDNKIWIAGYGITNLGIDNAAAWQFDDGQGYGGNTTGTDASYDFDGCFTVDGDQSGSVPTIEVPKNEPVKHVGHSATGTYIVQSGDTLSGIAAKFGTTYQNLASLNGIANPNLIMPGQVLKVTGQADNQTVYYVQAGDTLSGIANKFGTTVDTLVSANGISNPNIIYVGQKIVVSGNGSNQSGTYTVKSGDTLSGIASAHGTTWQELATRNHIANPNMIFVGQTIQL</sequence>
<evidence type="ECO:0000256" key="1">
    <source>
        <dbReference type="ARBA" id="ARBA00010646"/>
    </source>
</evidence>
<dbReference type="PROSITE" id="PS51782">
    <property type="entry name" value="LYSM"/>
    <property type="match status" value="3"/>
</dbReference>
<dbReference type="InterPro" id="IPR017853">
    <property type="entry name" value="GH"/>
</dbReference>
<dbReference type="SUPFAM" id="SSF51445">
    <property type="entry name" value="(Trans)glycosidases"/>
    <property type="match status" value="1"/>
</dbReference>
<dbReference type="Pfam" id="PF01183">
    <property type="entry name" value="Glyco_hydro_25"/>
    <property type="match status" value="1"/>
</dbReference>
<dbReference type="Pfam" id="PF01476">
    <property type="entry name" value="LysM"/>
    <property type="match status" value="3"/>
</dbReference>
<dbReference type="RefSeq" id="WP_182583307.1">
    <property type="nucleotide sequence ID" value="NZ_JACIUZ010000044.1"/>
</dbReference>
<dbReference type="Gene3D" id="3.20.20.80">
    <property type="entry name" value="Glycosidases"/>
    <property type="match status" value="1"/>
</dbReference>
<dbReference type="PROSITE" id="PS51904">
    <property type="entry name" value="GLYCOSYL_HYDROL_F25_2"/>
    <property type="match status" value="1"/>
</dbReference>